<dbReference type="AlphaFoldDB" id="A0A7W0CDE1"/>
<reference evidence="1 2" key="1">
    <citation type="submission" date="2020-07" db="EMBL/GenBank/DDBJ databases">
        <title>Genomic Encyclopedia of Type Strains, Phase IV (KMG-IV): sequencing the most valuable type-strain genomes for metagenomic binning, comparative biology and taxonomic classification.</title>
        <authorList>
            <person name="Goeker M."/>
        </authorList>
    </citation>
    <scope>NUCLEOTIDE SEQUENCE [LARGE SCALE GENOMIC DNA]</scope>
    <source>
        <strain evidence="1 2">DSM 45533</strain>
    </source>
</reference>
<evidence type="ECO:0000313" key="1">
    <source>
        <dbReference type="EMBL" id="MBA2889110.1"/>
    </source>
</evidence>
<accession>A0A7W0CDE1</accession>
<dbReference type="EMBL" id="JACDUR010000001">
    <property type="protein sequence ID" value="MBA2889110.1"/>
    <property type="molecule type" value="Genomic_DNA"/>
</dbReference>
<sequence>MTAQTSTSTSEKTTLGALSRVCLGAMVLLERQVRQTLTAQPGKVGDATAVVLGIADRTACAARDVLGRGRRAVTDPVGTGKALAGSPPVAWITSPARGVASKVAARLDSLAAHGRTVADEVSDDAAAFLKVESDRAIAWARTTVIPPIVEDLANNEKIRDLVFNQALGAVSDASRTVKGVASDADARVEAGFQRLLRRGEAADGG</sequence>
<organism evidence="1 2">
    <name type="scientific">Nonomuraea soli</name>
    <dbReference type="NCBI Taxonomy" id="1032476"/>
    <lineage>
        <taxon>Bacteria</taxon>
        <taxon>Bacillati</taxon>
        <taxon>Actinomycetota</taxon>
        <taxon>Actinomycetes</taxon>
        <taxon>Streptosporangiales</taxon>
        <taxon>Streptosporangiaceae</taxon>
        <taxon>Nonomuraea</taxon>
    </lineage>
</organism>
<comment type="caution">
    <text evidence="1">The sequence shown here is derived from an EMBL/GenBank/DDBJ whole genome shotgun (WGS) entry which is preliminary data.</text>
</comment>
<protein>
    <submittedName>
        <fullName evidence="1">Uncharacterized protein</fullName>
    </submittedName>
</protein>
<gene>
    <name evidence="1" type="ORF">HNR30_000445</name>
</gene>
<evidence type="ECO:0000313" key="2">
    <source>
        <dbReference type="Proteomes" id="UP000530928"/>
    </source>
</evidence>
<keyword evidence="2" id="KW-1185">Reference proteome</keyword>
<name>A0A7W0CDE1_9ACTN</name>
<dbReference type="RefSeq" id="WP_181607935.1">
    <property type="nucleotide sequence ID" value="NZ_BAABAM010000001.1"/>
</dbReference>
<proteinExistence type="predicted"/>
<dbReference type="Proteomes" id="UP000530928">
    <property type="component" value="Unassembled WGS sequence"/>
</dbReference>